<accession>A0A0B7NDM2</accession>
<dbReference type="AlphaFoldDB" id="A0A0B7NDM2"/>
<evidence type="ECO:0000313" key="3">
    <source>
        <dbReference type="Proteomes" id="UP000054107"/>
    </source>
</evidence>
<name>A0A0B7NDM2_9FUNG</name>
<keyword evidence="1" id="KW-0732">Signal</keyword>
<gene>
    <name evidence="2" type="primary">PARPA_07722.1 scaffold 30360</name>
</gene>
<organism evidence="2 3">
    <name type="scientific">Parasitella parasitica</name>
    <dbReference type="NCBI Taxonomy" id="35722"/>
    <lineage>
        <taxon>Eukaryota</taxon>
        <taxon>Fungi</taxon>
        <taxon>Fungi incertae sedis</taxon>
        <taxon>Mucoromycota</taxon>
        <taxon>Mucoromycotina</taxon>
        <taxon>Mucoromycetes</taxon>
        <taxon>Mucorales</taxon>
        <taxon>Mucorineae</taxon>
        <taxon>Mucoraceae</taxon>
        <taxon>Parasitella</taxon>
    </lineage>
</organism>
<feature type="signal peptide" evidence="1">
    <location>
        <begin position="1"/>
        <end position="22"/>
    </location>
</feature>
<evidence type="ECO:0000256" key="1">
    <source>
        <dbReference type="SAM" id="SignalP"/>
    </source>
</evidence>
<reference evidence="2 3" key="1">
    <citation type="submission" date="2014-09" db="EMBL/GenBank/DDBJ databases">
        <authorList>
            <person name="Ellenberger Sabrina"/>
        </authorList>
    </citation>
    <scope>NUCLEOTIDE SEQUENCE [LARGE SCALE GENOMIC DNA]</scope>
    <source>
        <strain evidence="2 3">CBS 412.66</strain>
    </source>
</reference>
<protein>
    <recommendedName>
        <fullName evidence="4">Reverse transcriptase zinc-binding domain-containing protein</fullName>
    </recommendedName>
</protein>
<dbReference type="EMBL" id="LN730358">
    <property type="protein sequence ID" value="CEP13607.1"/>
    <property type="molecule type" value="Genomic_DNA"/>
</dbReference>
<keyword evidence="3" id="KW-1185">Reference proteome</keyword>
<sequence length="250" mass="28362">MLHALSKLLMKLSALTPSATWSARWLLDFPLLARRILVSDICFWQPDLGIVDGVTRHLVWLARIRQVFYAVNKNSGLVTMVFPPILKSKFVLSYADYFTTPGSDGAASWVPDCLHCVVSSSSRSLNASRRYWHPAREVITPRMGTPLRLPVHLRLPPESWRLFWSLDMPPKAFSSWWRLLHDCVAHRSWCHRVVSAKVPSPTCALCGLAPADLHTILWWAVTLNPSIGELLCPRCLCRISSRLAWLSGQR</sequence>
<proteinExistence type="predicted"/>
<evidence type="ECO:0000313" key="2">
    <source>
        <dbReference type="EMBL" id="CEP13607.1"/>
    </source>
</evidence>
<evidence type="ECO:0008006" key="4">
    <source>
        <dbReference type="Google" id="ProtNLM"/>
    </source>
</evidence>
<dbReference type="Proteomes" id="UP000054107">
    <property type="component" value="Unassembled WGS sequence"/>
</dbReference>
<feature type="chain" id="PRO_5002121301" description="Reverse transcriptase zinc-binding domain-containing protein" evidence="1">
    <location>
        <begin position="23"/>
        <end position="250"/>
    </location>
</feature>